<protein>
    <recommendedName>
        <fullName evidence="3">SH3 domain-containing protein</fullName>
    </recommendedName>
</protein>
<gene>
    <name evidence="4" type="ORF">GWI33_005205</name>
</gene>
<feature type="domain" description="SH3" evidence="3">
    <location>
        <begin position="29"/>
        <end position="92"/>
    </location>
</feature>
<dbReference type="FunFam" id="2.30.30.40:FF:000009">
    <property type="entry name" value="Breast cancer anti-estrogen resistance 1"/>
    <property type="match status" value="1"/>
</dbReference>
<dbReference type="InterPro" id="IPR037362">
    <property type="entry name" value="CAS_fam"/>
</dbReference>
<organism evidence="4 5">
    <name type="scientific">Rhynchophorus ferrugineus</name>
    <name type="common">Red palm weevil</name>
    <name type="synonym">Curculio ferrugineus</name>
    <dbReference type="NCBI Taxonomy" id="354439"/>
    <lineage>
        <taxon>Eukaryota</taxon>
        <taxon>Metazoa</taxon>
        <taxon>Ecdysozoa</taxon>
        <taxon>Arthropoda</taxon>
        <taxon>Hexapoda</taxon>
        <taxon>Insecta</taxon>
        <taxon>Pterygota</taxon>
        <taxon>Neoptera</taxon>
        <taxon>Endopterygota</taxon>
        <taxon>Coleoptera</taxon>
        <taxon>Polyphaga</taxon>
        <taxon>Cucujiformia</taxon>
        <taxon>Curculionidae</taxon>
        <taxon>Dryophthorinae</taxon>
        <taxon>Rhynchophorus</taxon>
    </lineage>
</organism>
<evidence type="ECO:0000313" key="5">
    <source>
        <dbReference type="Proteomes" id="UP000625711"/>
    </source>
</evidence>
<evidence type="ECO:0000259" key="3">
    <source>
        <dbReference type="PROSITE" id="PS50002"/>
    </source>
</evidence>
<dbReference type="SMART" id="SM00326">
    <property type="entry name" value="SH3"/>
    <property type="match status" value="1"/>
</dbReference>
<evidence type="ECO:0000313" key="4">
    <source>
        <dbReference type="EMBL" id="KAF7281069.1"/>
    </source>
</evidence>
<dbReference type="PANTHER" id="PTHR10654">
    <property type="entry name" value="CAS SCAFFOLDING PROTEIN"/>
    <property type="match status" value="1"/>
</dbReference>
<dbReference type="PANTHER" id="PTHR10654:SF18">
    <property type="entry name" value="IP17195P"/>
    <property type="match status" value="1"/>
</dbReference>
<reference evidence="4" key="1">
    <citation type="submission" date="2020-08" db="EMBL/GenBank/DDBJ databases">
        <title>Genome sequencing and assembly of the red palm weevil Rhynchophorus ferrugineus.</title>
        <authorList>
            <person name="Dias G.B."/>
            <person name="Bergman C.M."/>
            <person name="Manee M."/>
        </authorList>
    </citation>
    <scope>NUCLEOTIDE SEQUENCE</scope>
    <source>
        <strain evidence="4">AA-2017</strain>
        <tissue evidence="4">Whole larva</tissue>
    </source>
</reference>
<dbReference type="GO" id="GO:0005737">
    <property type="term" value="C:cytoplasm"/>
    <property type="evidence" value="ECO:0007669"/>
    <property type="project" value="TreeGrafter"/>
</dbReference>
<dbReference type="GO" id="GO:0016477">
    <property type="term" value="P:cell migration"/>
    <property type="evidence" value="ECO:0007669"/>
    <property type="project" value="TreeGrafter"/>
</dbReference>
<accession>A0A834MJW5</accession>
<dbReference type="OrthoDB" id="5983572at2759"/>
<keyword evidence="1 2" id="KW-0728">SH3 domain</keyword>
<dbReference type="Gene3D" id="2.30.30.40">
    <property type="entry name" value="SH3 Domains"/>
    <property type="match status" value="1"/>
</dbReference>
<dbReference type="GO" id="GO:0007169">
    <property type="term" value="P:cell surface receptor protein tyrosine kinase signaling pathway"/>
    <property type="evidence" value="ECO:0007669"/>
    <property type="project" value="TreeGrafter"/>
</dbReference>
<dbReference type="AlphaFoldDB" id="A0A834MJW5"/>
<sequence>MLIGTKSIPTQTFKNERIKEAVWKRLKKTSYCLAKALYDNVPDTPDELEFHKGDTLVVLEQNTSNITGWWLCTLRGKQVLSDPLLNLFYHLASLPIEILFYFRPSCLISKVLNWRERKKWRILDGNYEISV</sequence>
<evidence type="ECO:0000256" key="2">
    <source>
        <dbReference type="PROSITE-ProRule" id="PRU00192"/>
    </source>
</evidence>
<dbReference type="PROSITE" id="PS50002">
    <property type="entry name" value="SH3"/>
    <property type="match status" value="1"/>
</dbReference>
<comment type="caution">
    <text evidence="4">The sequence shown here is derived from an EMBL/GenBank/DDBJ whole genome shotgun (WGS) entry which is preliminary data.</text>
</comment>
<proteinExistence type="predicted"/>
<dbReference type="InterPro" id="IPR036028">
    <property type="entry name" value="SH3-like_dom_sf"/>
</dbReference>
<evidence type="ECO:0000256" key="1">
    <source>
        <dbReference type="ARBA" id="ARBA00022443"/>
    </source>
</evidence>
<keyword evidence="5" id="KW-1185">Reference proteome</keyword>
<dbReference type="SUPFAM" id="SSF50044">
    <property type="entry name" value="SH3-domain"/>
    <property type="match status" value="1"/>
</dbReference>
<name>A0A834MJW5_RHYFE</name>
<dbReference type="EMBL" id="JAACXV010000261">
    <property type="protein sequence ID" value="KAF7281069.1"/>
    <property type="molecule type" value="Genomic_DNA"/>
</dbReference>
<dbReference type="Pfam" id="PF00018">
    <property type="entry name" value="SH3_1"/>
    <property type="match status" value="1"/>
</dbReference>
<dbReference type="Proteomes" id="UP000625711">
    <property type="component" value="Unassembled WGS sequence"/>
</dbReference>
<dbReference type="GO" id="GO:0005886">
    <property type="term" value="C:plasma membrane"/>
    <property type="evidence" value="ECO:0007669"/>
    <property type="project" value="TreeGrafter"/>
</dbReference>
<dbReference type="InterPro" id="IPR001452">
    <property type="entry name" value="SH3_domain"/>
</dbReference>